<evidence type="ECO:0008006" key="3">
    <source>
        <dbReference type="Google" id="ProtNLM"/>
    </source>
</evidence>
<evidence type="ECO:0000313" key="2">
    <source>
        <dbReference type="Proteomes" id="UP000675880"/>
    </source>
</evidence>
<dbReference type="EMBL" id="CAJNBJ010000016">
    <property type="protein sequence ID" value="CAE6758505.1"/>
    <property type="molecule type" value="Genomic_DNA"/>
</dbReference>
<reference evidence="1 2" key="1">
    <citation type="submission" date="2021-02" db="EMBL/GenBank/DDBJ databases">
        <authorList>
            <person name="Han P."/>
        </authorList>
    </citation>
    <scope>NUCLEOTIDE SEQUENCE [LARGE SCALE GENOMIC DNA]</scope>
    <source>
        <strain evidence="1">Candidatus Nitrospira sp. ZN2</strain>
    </source>
</reference>
<gene>
    <name evidence="1" type="ORF">NSPZN2_30524</name>
</gene>
<accession>A0ABM8RKT1</accession>
<name>A0ABM8RKT1_9BACT</name>
<keyword evidence="2" id="KW-1185">Reference proteome</keyword>
<proteinExistence type="predicted"/>
<dbReference type="Proteomes" id="UP000675880">
    <property type="component" value="Unassembled WGS sequence"/>
</dbReference>
<dbReference type="RefSeq" id="WP_213042678.1">
    <property type="nucleotide sequence ID" value="NZ_CAJNBJ010000016.1"/>
</dbReference>
<comment type="caution">
    <text evidence="1">The sequence shown here is derived from an EMBL/GenBank/DDBJ whole genome shotgun (WGS) entry which is preliminary data.</text>
</comment>
<sequence length="488" mass="52563">MKYSISHVRAGIAALLVLFALVSYELSGLVQKAEAIPAFARKYDFKCNVCHVPGFPKLNDFGNLFRDRGYQLGSDADSPVYEGIGMGYWPVSLRTTVGYQAANVRTDGRGVTTGGFGFTGLDLLSFGTLDRNLAFGVVFTPGLGSAGFGTGGSDGDLEAAFVRLMRLERFFGVKSVSGDYLLNLKVGKFELDLPFSEKRSPTLNTTFAMYHYMPGTPYTATIGGTSTSSYLNPNTFAIGENQPGAELSGIKKTAGTDGYFRYSLSALATNSFSGPLSGCASGTTCGTGGRNVNFYGHVTQSFGGYGIVTGQRVGLFGAYGTAPTLVNPTCPTCQAVAGSGQPFTRLGVDVSLTLNGEWNLFGAWMWGNDSKNMFVSQGIADAQNASWNGAFVELDYAPALLPLLEMPDWFFAYRYDLIRNNRQGDPTFAKNYNNVDSHTVLVRYFIHHSTRTDLALHAEYNSYRTTGVGTNGGDLLGQTMLVGFDFAY</sequence>
<organism evidence="1 2">
    <name type="scientific">Nitrospira defluvii</name>
    <dbReference type="NCBI Taxonomy" id="330214"/>
    <lineage>
        <taxon>Bacteria</taxon>
        <taxon>Pseudomonadati</taxon>
        <taxon>Nitrospirota</taxon>
        <taxon>Nitrospiria</taxon>
        <taxon>Nitrospirales</taxon>
        <taxon>Nitrospiraceae</taxon>
        <taxon>Nitrospira</taxon>
    </lineage>
</organism>
<evidence type="ECO:0000313" key="1">
    <source>
        <dbReference type="EMBL" id="CAE6758505.1"/>
    </source>
</evidence>
<protein>
    <recommendedName>
        <fullName evidence="3">Cytochrome c domain-containing protein</fullName>
    </recommendedName>
</protein>